<dbReference type="AlphaFoldDB" id="A0A9P8PYW2"/>
<reference evidence="1" key="2">
    <citation type="submission" date="2021-01" db="EMBL/GenBank/DDBJ databases">
        <authorList>
            <person name="Schikora-Tamarit M.A."/>
        </authorList>
    </citation>
    <scope>NUCLEOTIDE SEQUENCE</scope>
    <source>
        <strain evidence="1">CBS2887</strain>
    </source>
</reference>
<reference evidence="1" key="1">
    <citation type="journal article" date="2021" name="Open Biol.">
        <title>Shared evolutionary footprints suggest mitochondrial oxidative damage underlies multiple complex I losses in fungi.</title>
        <authorList>
            <person name="Schikora-Tamarit M.A."/>
            <person name="Marcet-Houben M."/>
            <person name="Nosek J."/>
            <person name="Gabaldon T."/>
        </authorList>
    </citation>
    <scope>NUCLEOTIDE SEQUENCE</scope>
    <source>
        <strain evidence="1">CBS2887</strain>
    </source>
</reference>
<dbReference type="Proteomes" id="UP000774326">
    <property type="component" value="Unassembled WGS sequence"/>
</dbReference>
<proteinExistence type="predicted"/>
<dbReference type="EMBL" id="JAEUBG010004846">
    <property type="protein sequence ID" value="KAH3679809.1"/>
    <property type="molecule type" value="Genomic_DNA"/>
</dbReference>
<gene>
    <name evidence="1" type="ORF">WICPIJ_008509</name>
</gene>
<protein>
    <submittedName>
        <fullName evidence="1">Uncharacterized protein</fullName>
    </submittedName>
</protein>
<comment type="caution">
    <text evidence="1">The sequence shown here is derived from an EMBL/GenBank/DDBJ whole genome shotgun (WGS) entry which is preliminary data.</text>
</comment>
<name>A0A9P8PYW2_WICPI</name>
<evidence type="ECO:0000313" key="2">
    <source>
        <dbReference type="Proteomes" id="UP000774326"/>
    </source>
</evidence>
<evidence type="ECO:0000313" key="1">
    <source>
        <dbReference type="EMBL" id="KAH3679809.1"/>
    </source>
</evidence>
<organism evidence="1 2">
    <name type="scientific">Wickerhamomyces pijperi</name>
    <name type="common">Yeast</name>
    <name type="synonym">Pichia pijperi</name>
    <dbReference type="NCBI Taxonomy" id="599730"/>
    <lineage>
        <taxon>Eukaryota</taxon>
        <taxon>Fungi</taxon>
        <taxon>Dikarya</taxon>
        <taxon>Ascomycota</taxon>
        <taxon>Saccharomycotina</taxon>
        <taxon>Saccharomycetes</taxon>
        <taxon>Phaffomycetales</taxon>
        <taxon>Wickerhamomycetaceae</taxon>
        <taxon>Wickerhamomyces</taxon>
    </lineage>
</organism>
<sequence length="188" mass="20494">MDLFDDQLGVLQGGIAAAADFHVDDQVKRTVRLFSGVDWLEPFDETRHDGLGDFLPIGGDFDRLVVIASFKDSLRGCAPQLGLVQVVSDEVQRDELHVGVVWQIVVPALADFVKDLLSLSVLVVVSVHEHGFLLLQNLQRLLEEGGFVLLGDVVVDHNAELVGEQMRQCQSRGGLPATDSGNGHEDES</sequence>
<keyword evidence="2" id="KW-1185">Reference proteome</keyword>
<accession>A0A9P8PYW2</accession>